<reference evidence="1 2" key="1">
    <citation type="journal article" date="2011" name="Genome Biol.">
        <title>Comparative genome sequence analysis underscores mycoparasitism as the ancestral life style of Trichoderma.</title>
        <authorList>
            <person name="Kubicek C.P."/>
            <person name="Herrera-Estrella A."/>
            <person name="Seidl-Seiboth V."/>
            <person name="Martinez D.A."/>
            <person name="Druzhinina I.S."/>
            <person name="Thon M."/>
            <person name="Zeilinger S."/>
            <person name="Casas-Flores S."/>
            <person name="Horwitz B.A."/>
            <person name="Mukherjee P.K."/>
            <person name="Mukherjee M."/>
            <person name="Kredics L."/>
            <person name="Alcaraz L.D."/>
            <person name="Aerts A."/>
            <person name="Antal Z."/>
            <person name="Atanasova L."/>
            <person name="Cervantes-Badillo M.G."/>
            <person name="Challacombe J."/>
            <person name="Chertkov O."/>
            <person name="McCluskey K."/>
            <person name="Coulpier F."/>
            <person name="Deshpande N."/>
            <person name="von Doehren H."/>
            <person name="Ebbole D.J."/>
            <person name="Esquivel-Naranjo E.U."/>
            <person name="Fekete E."/>
            <person name="Flipphi M."/>
            <person name="Glaser F."/>
            <person name="Gomez-Rodriguez E.Y."/>
            <person name="Gruber S."/>
            <person name="Han C."/>
            <person name="Henrissat B."/>
            <person name="Hermosa R."/>
            <person name="Hernandez-Onate M."/>
            <person name="Karaffa L."/>
            <person name="Kosti I."/>
            <person name="Le Crom S."/>
            <person name="Lindquist E."/>
            <person name="Lucas S."/>
            <person name="Luebeck M."/>
            <person name="Luebeck P.S."/>
            <person name="Margeot A."/>
            <person name="Metz B."/>
            <person name="Misra M."/>
            <person name="Nevalainen H."/>
            <person name="Omann M."/>
            <person name="Packer N."/>
            <person name="Perrone G."/>
            <person name="Uresti-Rivera E.E."/>
            <person name="Salamov A."/>
            <person name="Schmoll M."/>
            <person name="Seiboth B."/>
            <person name="Shapiro H."/>
            <person name="Sukno S."/>
            <person name="Tamayo-Ramos J.A."/>
            <person name="Tisch D."/>
            <person name="Wiest A."/>
            <person name="Wilkinson H.H."/>
            <person name="Zhang M."/>
            <person name="Coutinho P.M."/>
            <person name="Kenerley C.M."/>
            <person name="Monte E."/>
            <person name="Baker S.E."/>
            <person name="Grigoriev I.V."/>
        </authorList>
    </citation>
    <scope>NUCLEOTIDE SEQUENCE [LARGE SCALE GENOMIC DNA]</scope>
    <source>
        <strain evidence="2">Gv29-8 / FGSC 10586</strain>
    </source>
</reference>
<dbReference type="GeneID" id="25788256"/>
<gene>
    <name evidence="1" type="ORF">TRIVIDRAFT_153987</name>
</gene>
<dbReference type="VEuPathDB" id="FungiDB:TRIVIDRAFT_153987"/>
<dbReference type="PANTHER" id="PTHR36156">
    <property type="entry name" value="SLR2101 PROTEIN"/>
    <property type="match status" value="1"/>
</dbReference>
<name>G9MXN1_HYPVG</name>
<dbReference type="eggNOG" id="ENOG502S90D">
    <property type="taxonomic scope" value="Eukaryota"/>
</dbReference>
<dbReference type="CDD" id="cd02231">
    <property type="entry name" value="cupin_BLL6423-like"/>
    <property type="match status" value="1"/>
</dbReference>
<dbReference type="PANTHER" id="PTHR36156:SF3">
    <property type="entry name" value="CUPIN 2 CONSERVED BARREL DOMAIN-CONTAINING PROTEIN"/>
    <property type="match status" value="1"/>
</dbReference>
<dbReference type="InterPro" id="IPR011051">
    <property type="entry name" value="RmlC_Cupin_sf"/>
</dbReference>
<keyword evidence="2" id="KW-1185">Reference proteome</keyword>
<dbReference type="OMA" id="VPMHRTT"/>
<dbReference type="Proteomes" id="UP000007115">
    <property type="component" value="Unassembled WGS sequence"/>
</dbReference>
<accession>G9MXN1</accession>
<dbReference type="SUPFAM" id="SSF51182">
    <property type="entry name" value="RmlC-like cupins"/>
    <property type="match status" value="1"/>
</dbReference>
<dbReference type="InterPro" id="IPR047142">
    <property type="entry name" value="OryJ/VirC-like"/>
</dbReference>
<evidence type="ECO:0008006" key="3">
    <source>
        <dbReference type="Google" id="ProtNLM"/>
    </source>
</evidence>
<dbReference type="Gene3D" id="2.60.120.10">
    <property type="entry name" value="Jelly Rolls"/>
    <property type="match status" value="1"/>
</dbReference>
<proteinExistence type="predicted"/>
<sequence>MASYPITFTRVITTHDPESGNAIFDKSVDSNVPFEGFPVPTGKPPTSDYALAYSTTTFPVEGLSPHRVETPEAKANQDIKQYKSSLQNLSPLNPAGGTACTIVEVPYGNDIAMHRTVSLDYGVIIDGTTELVLDSGEKKTLKKGDVFIQRGTAHAWRNLTKQEDNGGTLRIFFVFQPIEKIHVKGGELDQDLTLGLK</sequence>
<dbReference type="HOGENOM" id="CLU_096188_0_1_1"/>
<dbReference type="RefSeq" id="XP_013954841.1">
    <property type="nucleotide sequence ID" value="XM_014099366.1"/>
</dbReference>
<evidence type="ECO:0000313" key="2">
    <source>
        <dbReference type="Proteomes" id="UP000007115"/>
    </source>
</evidence>
<dbReference type="InParanoid" id="G9MXN1"/>
<comment type="caution">
    <text evidence="1">The sequence shown here is derived from an EMBL/GenBank/DDBJ whole genome shotgun (WGS) entry which is preliminary data.</text>
</comment>
<protein>
    <recommendedName>
        <fullName evidence="3">Cupin 2 conserved barrel domain-containing protein</fullName>
    </recommendedName>
</protein>
<dbReference type="STRING" id="413071.G9MXN1"/>
<evidence type="ECO:0000313" key="1">
    <source>
        <dbReference type="EMBL" id="EHK20643.1"/>
    </source>
</evidence>
<dbReference type="EMBL" id="ABDF02000078">
    <property type="protein sequence ID" value="EHK20643.1"/>
    <property type="molecule type" value="Genomic_DNA"/>
</dbReference>
<dbReference type="InterPro" id="IPR014710">
    <property type="entry name" value="RmlC-like_jellyroll"/>
</dbReference>
<dbReference type="AlphaFoldDB" id="G9MXN1"/>
<dbReference type="OrthoDB" id="5840532at2759"/>
<organism evidence="1 2">
    <name type="scientific">Hypocrea virens (strain Gv29-8 / FGSC 10586)</name>
    <name type="common">Gliocladium virens</name>
    <name type="synonym">Trichoderma virens</name>
    <dbReference type="NCBI Taxonomy" id="413071"/>
    <lineage>
        <taxon>Eukaryota</taxon>
        <taxon>Fungi</taxon>
        <taxon>Dikarya</taxon>
        <taxon>Ascomycota</taxon>
        <taxon>Pezizomycotina</taxon>
        <taxon>Sordariomycetes</taxon>
        <taxon>Hypocreomycetidae</taxon>
        <taxon>Hypocreales</taxon>
        <taxon>Hypocreaceae</taxon>
        <taxon>Trichoderma</taxon>
    </lineage>
</organism>